<evidence type="ECO:0000313" key="3">
    <source>
        <dbReference type="Proteomes" id="UP001564626"/>
    </source>
</evidence>
<keyword evidence="3" id="KW-1185">Reference proteome</keyword>
<gene>
    <name evidence="2" type="ORF">AB8O55_01400</name>
</gene>
<dbReference type="InterPro" id="IPR036237">
    <property type="entry name" value="Xyl_isomerase-like_sf"/>
</dbReference>
<dbReference type="Pfam" id="PF01261">
    <property type="entry name" value="AP_endonuc_2"/>
    <property type="match status" value="1"/>
</dbReference>
<organism evidence="2 3">
    <name type="scientific">Saccharopolyspora cebuensis</name>
    <dbReference type="NCBI Taxonomy" id="418759"/>
    <lineage>
        <taxon>Bacteria</taxon>
        <taxon>Bacillati</taxon>
        <taxon>Actinomycetota</taxon>
        <taxon>Actinomycetes</taxon>
        <taxon>Pseudonocardiales</taxon>
        <taxon>Pseudonocardiaceae</taxon>
        <taxon>Saccharopolyspora</taxon>
    </lineage>
</organism>
<dbReference type="InterPro" id="IPR050312">
    <property type="entry name" value="IolE/XylAMocC-like"/>
</dbReference>
<dbReference type="GO" id="GO:0016853">
    <property type="term" value="F:isomerase activity"/>
    <property type="evidence" value="ECO:0007669"/>
    <property type="project" value="UniProtKB-KW"/>
</dbReference>
<protein>
    <submittedName>
        <fullName evidence="2">Sugar phosphate isomerase/epimerase family protein</fullName>
    </submittedName>
</protein>
<dbReference type="SUPFAM" id="SSF51658">
    <property type="entry name" value="Xylose isomerase-like"/>
    <property type="match status" value="1"/>
</dbReference>
<dbReference type="EMBL" id="JBGEHV010000002">
    <property type="protein sequence ID" value="MEY8038041.1"/>
    <property type="molecule type" value="Genomic_DNA"/>
</dbReference>
<name>A0ABV4CAA8_9PSEU</name>
<feature type="domain" description="Xylose isomerase-like TIM barrel" evidence="1">
    <location>
        <begin position="25"/>
        <end position="253"/>
    </location>
</feature>
<dbReference type="Gene3D" id="3.20.20.150">
    <property type="entry name" value="Divalent-metal-dependent TIM barrel enzymes"/>
    <property type="match status" value="1"/>
</dbReference>
<keyword evidence="2" id="KW-0413">Isomerase</keyword>
<comment type="caution">
    <text evidence="2">The sequence shown here is derived from an EMBL/GenBank/DDBJ whole genome shotgun (WGS) entry which is preliminary data.</text>
</comment>
<proteinExistence type="predicted"/>
<reference evidence="2 3" key="1">
    <citation type="submission" date="2024-08" db="EMBL/GenBank/DDBJ databases">
        <title>Genome mining of Saccharopolyspora cebuensis PGLac3 from Nigerian medicinal plant.</title>
        <authorList>
            <person name="Ezeobiora C.E."/>
            <person name="Igbokwe N.H."/>
            <person name="Amin D.H."/>
            <person name="Mendie U.E."/>
        </authorList>
    </citation>
    <scope>NUCLEOTIDE SEQUENCE [LARGE SCALE GENOMIC DNA]</scope>
    <source>
        <strain evidence="2 3">PGLac3</strain>
    </source>
</reference>
<evidence type="ECO:0000259" key="1">
    <source>
        <dbReference type="Pfam" id="PF01261"/>
    </source>
</evidence>
<evidence type="ECO:0000313" key="2">
    <source>
        <dbReference type="EMBL" id="MEY8038041.1"/>
    </source>
</evidence>
<dbReference type="InterPro" id="IPR013022">
    <property type="entry name" value="Xyl_isomerase-like_TIM-brl"/>
</dbReference>
<dbReference type="RefSeq" id="WP_345361415.1">
    <property type="nucleotide sequence ID" value="NZ_BAABII010000005.1"/>
</dbReference>
<dbReference type="PANTHER" id="PTHR12110:SF53">
    <property type="entry name" value="BLR5974 PROTEIN"/>
    <property type="match status" value="1"/>
</dbReference>
<sequence>MPVDPPPRALAGIGDEAATSVAGQIAAIQRLGWRHVELRSVDGTALADLTDAAFARVRTALRDAGLDVVCAASRIGNWARPVTAPFADDLHELDVLADRCGALGTRYVRIMSYPDGGLAPDDWRDRVLDRTARLAERAARRGVVLLHENCAGWAGADADRMRQLLDAADGLGLLFDTGNGVDHGYDAAELLPPLLPHVAHVHVKDAVGGPGQARYVLPGDGSARVADCLRLLLDSGYTGALSLEPHLATRPHDGVRAEDAEPFVRAGRRLEALLHELAGSVPA</sequence>
<dbReference type="PANTHER" id="PTHR12110">
    <property type="entry name" value="HYDROXYPYRUVATE ISOMERASE"/>
    <property type="match status" value="1"/>
</dbReference>
<dbReference type="Proteomes" id="UP001564626">
    <property type="component" value="Unassembled WGS sequence"/>
</dbReference>
<accession>A0ABV4CAA8</accession>